<evidence type="ECO:0000256" key="2">
    <source>
        <dbReference type="ARBA" id="ARBA00022643"/>
    </source>
</evidence>
<evidence type="ECO:0000256" key="1">
    <source>
        <dbReference type="ARBA" id="ARBA00022630"/>
    </source>
</evidence>
<reference evidence="6 7" key="1">
    <citation type="submission" date="2019-11" db="EMBL/GenBank/DDBJ databases">
        <authorList>
            <person name="Li X.-J."/>
            <person name="Feng X.-M."/>
        </authorList>
    </citation>
    <scope>NUCLEOTIDE SEQUENCE [LARGE SCALE GENOMIC DNA]</scope>
    <source>
        <strain evidence="6 7">XMNu-373</strain>
    </source>
</reference>
<keyword evidence="1" id="KW-0285">Flavoprotein</keyword>
<dbReference type="PANTHER" id="PTHR42847:SF4">
    <property type="entry name" value="ALKANESULFONATE MONOOXYGENASE-RELATED"/>
    <property type="match status" value="1"/>
</dbReference>
<dbReference type="InterPro" id="IPR019921">
    <property type="entry name" value="Lucif-like_OxRdtase_Rv2161c"/>
</dbReference>
<evidence type="ECO:0000259" key="5">
    <source>
        <dbReference type="Pfam" id="PF00296"/>
    </source>
</evidence>
<dbReference type="PANTHER" id="PTHR42847">
    <property type="entry name" value="ALKANESULFONATE MONOOXYGENASE"/>
    <property type="match status" value="1"/>
</dbReference>
<organism evidence="6 7">
    <name type="scientific">Phytoactinopolyspora mesophila</name>
    <dbReference type="NCBI Taxonomy" id="2650750"/>
    <lineage>
        <taxon>Bacteria</taxon>
        <taxon>Bacillati</taxon>
        <taxon>Actinomycetota</taxon>
        <taxon>Actinomycetes</taxon>
        <taxon>Jiangellales</taxon>
        <taxon>Jiangellaceae</taxon>
        <taxon>Phytoactinopolyspora</taxon>
    </lineage>
</organism>
<dbReference type="Proteomes" id="UP000460435">
    <property type="component" value="Unassembled WGS sequence"/>
</dbReference>
<dbReference type="NCBIfam" id="TIGR03619">
    <property type="entry name" value="F420_Rv2161c"/>
    <property type="match status" value="1"/>
</dbReference>
<evidence type="ECO:0000256" key="3">
    <source>
        <dbReference type="ARBA" id="ARBA00023002"/>
    </source>
</evidence>
<protein>
    <submittedName>
        <fullName evidence="6">TIGR03619 family F420-dependent LLM class oxidoreductase</fullName>
        <ecNumber evidence="6">1.-.-.-</ecNumber>
    </submittedName>
</protein>
<evidence type="ECO:0000313" key="7">
    <source>
        <dbReference type="Proteomes" id="UP000460435"/>
    </source>
</evidence>
<name>A0A7K3MEP6_9ACTN</name>
<dbReference type="EMBL" id="WLZY01000015">
    <property type="protein sequence ID" value="NDL60888.1"/>
    <property type="molecule type" value="Genomic_DNA"/>
</dbReference>
<keyword evidence="3 6" id="KW-0560">Oxidoreductase</keyword>
<dbReference type="GO" id="GO:0046306">
    <property type="term" value="P:alkanesulfonate catabolic process"/>
    <property type="evidence" value="ECO:0007669"/>
    <property type="project" value="TreeGrafter"/>
</dbReference>
<dbReference type="AlphaFoldDB" id="A0A7K3MEP6"/>
<dbReference type="Pfam" id="PF00296">
    <property type="entry name" value="Bac_luciferase"/>
    <property type="match status" value="1"/>
</dbReference>
<dbReference type="GO" id="GO:0008726">
    <property type="term" value="F:alkanesulfonate monooxygenase activity"/>
    <property type="evidence" value="ECO:0007669"/>
    <property type="project" value="TreeGrafter"/>
</dbReference>
<dbReference type="EC" id="1.-.-.-" evidence="6"/>
<keyword evidence="4" id="KW-0503">Monooxygenase</keyword>
<gene>
    <name evidence="6" type="ORF">F7O44_27815</name>
</gene>
<keyword evidence="7" id="KW-1185">Reference proteome</keyword>
<evidence type="ECO:0000313" key="6">
    <source>
        <dbReference type="EMBL" id="NDL60888.1"/>
    </source>
</evidence>
<dbReference type="Gene3D" id="3.20.20.30">
    <property type="entry name" value="Luciferase-like domain"/>
    <property type="match status" value="1"/>
</dbReference>
<feature type="domain" description="Luciferase-like" evidence="5">
    <location>
        <begin position="28"/>
        <end position="252"/>
    </location>
</feature>
<dbReference type="SUPFAM" id="SSF51679">
    <property type="entry name" value="Bacterial luciferase-like"/>
    <property type="match status" value="1"/>
</dbReference>
<keyword evidence="2" id="KW-0288">FMN</keyword>
<accession>A0A7K3MEP6</accession>
<proteinExistence type="predicted"/>
<dbReference type="InterPro" id="IPR036661">
    <property type="entry name" value="Luciferase-like_sf"/>
</dbReference>
<evidence type="ECO:0000256" key="4">
    <source>
        <dbReference type="ARBA" id="ARBA00023033"/>
    </source>
</evidence>
<comment type="caution">
    <text evidence="6">The sequence shown here is derived from an EMBL/GenBank/DDBJ whole genome shotgun (WGS) entry which is preliminary data.</text>
</comment>
<dbReference type="InterPro" id="IPR011251">
    <property type="entry name" value="Luciferase-like_dom"/>
</dbReference>
<dbReference type="InterPro" id="IPR050172">
    <property type="entry name" value="SsuD_RutA_monooxygenase"/>
</dbReference>
<sequence length="312" mass="33113">MPHPARPTMSRSTMVKIGLSLPTAGPDASSDAITTVAEAADRIGLDSLWSFERLLSPVGEVDMFGRKGPMPEIYHTVYSPLETLAYVAGRTSRVRLGTSVIVALLHNPVALARSMATLDQLSGGRLIAGLGQGWMPQEFDAAGVDMARQGAGFGEFIEAMRAVWGPDPVSFDGKFYSITPSKVNPKPAQPGGPPIIVGASTPASIRRTARTKLGLNPLWFGWESLESSIGAFHTAARDAGIDPAELPVVVRVNQPLSAAPAEGDATPVGSPDQVAEILPRLKKLGVTEIFWPLGSDIDQGLGLMERLVDQTR</sequence>